<dbReference type="GO" id="GO:0005886">
    <property type="term" value="C:plasma membrane"/>
    <property type="evidence" value="ECO:0007669"/>
    <property type="project" value="UniProtKB-SubCell"/>
</dbReference>
<feature type="transmembrane region" description="Helical" evidence="6">
    <location>
        <begin position="12"/>
        <end position="31"/>
    </location>
</feature>
<dbReference type="CDD" id="cd16380">
    <property type="entry name" value="YitT_C"/>
    <property type="match status" value="1"/>
</dbReference>
<sequence length="288" mass="31997">MLARRMRDVTMTVPWNLFLLTVGGVLFSLGLKSIAMPHAFISGGVFGTGLYIYYATGLFTPAVWYVLLNLPIFVVGWLCVSRRFFFYSLYGTAVTTLAAQFITFQSSIHDPLLAAVAAGTVCGAGLGIVLRSLGSEGGLTIISIVLHQRWNIRVGQFSFAYNFLLFMIGLATMETDVVLYSVIMVYTYSTVMDYVHSLFNQRKLVFIISDCVDCIAHDVLEHLHRGVTLLEGQGAFTGRSKRVALIVVPNIQLKRLEELVFNADPNAFMIIENTFNVLGSGFSRRKVY</sequence>
<evidence type="ECO:0000256" key="3">
    <source>
        <dbReference type="ARBA" id="ARBA00022692"/>
    </source>
</evidence>
<feature type="transmembrane region" description="Helical" evidence="6">
    <location>
        <begin position="154"/>
        <end position="171"/>
    </location>
</feature>
<evidence type="ECO:0000313" key="8">
    <source>
        <dbReference type="EMBL" id="ABM27559.1"/>
    </source>
</evidence>
<name>A0A0H3A651_NITV4</name>
<dbReference type="Proteomes" id="UP000009173">
    <property type="component" value="Chromosome"/>
</dbReference>
<feature type="transmembrane region" description="Helical" evidence="6">
    <location>
        <begin position="87"/>
        <end position="106"/>
    </location>
</feature>
<dbReference type="InterPro" id="IPR051461">
    <property type="entry name" value="UPF0750_membrane"/>
</dbReference>
<keyword evidence="5 6" id="KW-0472">Membrane</keyword>
<feature type="transmembrane region" description="Helical" evidence="6">
    <location>
        <begin position="177"/>
        <end position="195"/>
    </location>
</feature>
<dbReference type="Pfam" id="PF10035">
    <property type="entry name" value="DUF2179"/>
    <property type="match status" value="1"/>
</dbReference>
<organism evidence="8 9">
    <name type="scientific">Nitratidesulfovibrio vulgaris (strain DP4)</name>
    <name type="common">Desulfovibrio vulgaris</name>
    <dbReference type="NCBI Taxonomy" id="391774"/>
    <lineage>
        <taxon>Bacteria</taxon>
        <taxon>Pseudomonadati</taxon>
        <taxon>Thermodesulfobacteriota</taxon>
        <taxon>Desulfovibrionia</taxon>
        <taxon>Desulfovibrionales</taxon>
        <taxon>Desulfovibrionaceae</taxon>
        <taxon>Nitratidesulfovibrio</taxon>
    </lineage>
</organism>
<keyword evidence="3 6" id="KW-0812">Transmembrane</keyword>
<comment type="subcellular location">
    <subcellularLocation>
        <location evidence="1">Cell membrane</location>
        <topology evidence="1">Multi-pass membrane protein</topology>
    </subcellularLocation>
</comment>
<keyword evidence="4 6" id="KW-1133">Transmembrane helix</keyword>
<dbReference type="RefSeq" id="WP_010940039.1">
    <property type="nucleotide sequence ID" value="NC_008751.1"/>
</dbReference>
<dbReference type="AlphaFoldDB" id="A0A0H3A651"/>
<evidence type="ECO:0000256" key="6">
    <source>
        <dbReference type="SAM" id="Phobius"/>
    </source>
</evidence>
<accession>A0A0H3A651</accession>
<dbReference type="InterPro" id="IPR003740">
    <property type="entry name" value="YitT"/>
</dbReference>
<evidence type="ECO:0000259" key="7">
    <source>
        <dbReference type="Pfam" id="PF10035"/>
    </source>
</evidence>
<reference evidence="9" key="1">
    <citation type="journal article" date="2009" name="Environ. Microbiol.">
        <title>Contribution of mobile genetic elements to Desulfovibrio vulgaris genome plasticity.</title>
        <authorList>
            <person name="Walker C.B."/>
            <person name="Stolyar S."/>
            <person name="Chivian D."/>
            <person name="Pinel N."/>
            <person name="Gabster J.A."/>
            <person name="Dehal P.S."/>
            <person name="He Z."/>
            <person name="Yang Z.K."/>
            <person name="Yen H.C."/>
            <person name="Zhou J."/>
            <person name="Wall J.D."/>
            <person name="Hazen T.C."/>
            <person name="Arkin A.P."/>
            <person name="Stahl D.A."/>
        </authorList>
    </citation>
    <scope>NUCLEOTIDE SEQUENCE [LARGE SCALE GENOMIC DNA]</scope>
    <source>
        <strain evidence="9">DP4</strain>
    </source>
</reference>
<gene>
    <name evidence="8" type="ordered locus">Dvul_0536</name>
</gene>
<proteinExistence type="predicted"/>
<evidence type="ECO:0000256" key="1">
    <source>
        <dbReference type="ARBA" id="ARBA00004651"/>
    </source>
</evidence>
<dbReference type="Pfam" id="PF02588">
    <property type="entry name" value="YitT_membrane"/>
    <property type="match status" value="1"/>
</dbReference>
<dbReference type="PIRSF" id="PIRSF006483">
    <property type="entry name" value="Membrane_protein_YitT"/>
    <property type="match status" value="1"/>
</dbReference>
<dbReference type="InterPro" id="IPR015867">
    <property type="entry name" value="N-reg_PII/ATP_PRibTrfase_C"/>
</dbReference>
<dbReference type="PANTHER" id="PTHR33545">
    <property type="entry name" value="UPF0750 MEMBRANE PROTEIN YITT-RELATED"/>
    <property type="match status" value="1"/>
</dbReference>
<evidence type="ECO:0000256" key="2">
    <source>
        <dbReference type="ARBA" id="ARBA00022475"/>
    </source>
</evidence>
<dbReference type="SMR" id="A0A0H3A651"/>
<keyword evidence="2" id="KW-1003">Cell membrane</keyword>
<dbReference type="EMBL" id="CP000527">
    <property type="protein sequence ID" value="ABM27559.1"/>
    <property type="molecule type" value="Genomic_DNA"/>
</dbReference>
<dbReference type="HOGENOM" id="CLU_063199_1_1_7"/>
<dbReference type="KEGG" id="dvl:Dvul_0536"/>
<feature type="transmembrane region" description="Helical" evidence="6">
    <location>
        <begin position="112"/>
        <end position="133"/>
    </location>
</feature>
<evidence type="ECO:0000256" key="4">
    <source>
        <dbReference type="ARBA" id="ARBA00022989"/>
    </source>
</evidence>
<dbReference type="Gene3D" id="3.30.70.120">
    <property type="match status" value="1"/>
</dbReference>
<protein>
    <recommendedName>
        <fullName evidence="7">DUF2179 domain-containing protein</fullName>
    </recommendedName>
</protein>
<dbReference type="InterPro" id="IPR019264">
    <property type="entry name" value="DUF2179"/>
</dbReference>
<feature type="domain" description="DUF2179" evidence="7">
    <location>
        <begin position="225"/>
        <end position="279"/>
    </location>
</feature>
<evidence type="ECO:0000256" key="5">
    <source>
        <dbReference type="ARBA" id="ARBA00023136"/>
    </source>
</evidence>
<dbReference type="PANTHER" id="PTHR33545:SF5">
    <property type="entry name" value="UPF0750 MEMBRANE PROTEIN YITT"/>
    <property type="match status" value="1"/>
</dbReference>
<evidence type="ECO:0000313" key="9">
    <source>
        <dbReference type="Proteomes" id="UP000009173"/>
    </source>
</evidence>